<keyword evidence="6 7" id="KW-0472">Membrane</keyword>
<dbReference type="PANTHER" id="PTHR30509:SF9">
    <property type="entry name" value="MULTIDRUG RESISTANCE PROTEIN MDTO"/>
    <property type="match status" value="1"/>
</dbReference>
<evidence type="ECO:0000256" key="4">
    <source>
        <dbReference type="ARBA" id="ARBA00022692"/>
    </source>
</evidence>
<dbReference type="GO" id="GO:0005886">
    <property type="term" value="C:plasma membrane"/>
    <property type="evidence" value="ECO:0007669"/>
    <property type="project" value="UniProtKB-SubCell"/>
</dbReference>
<feature type="transmembrane region" description="Helical" evidence="7">
    <location>
        <begin position="116"/>
        <end position="136"/>
    </location>
</feature>
<dbReference type="Pfam" id="PF04632">
    <property type="entry name" value="FUSC"/>
    <property type="match status" value="1"/>
</dbReference>
<dbReference type="RefSeq" id="WP_077313787.1">
    <property type="nucleotide sequence ID" value="NZ_AP024887.1"/>
</dbReference>
<dbReference type="InterPro" id="IPR006726">
    <property type="entry name" value="PHBA_efflux_AaeB/fusaric-R"/>
</dbReference>
<feature type="transmembrane region" description="Helical" evidence="7">
    <location>
        <begin position="15"/>
        <end position="36"/>
    </location>
</feature>
<keyword evidence="4 7" id="KW-0812">Transmembrane</keyword>
<protein>
    <submittedName>
        <fullName evidence="8">p-hydroxybenzoic acid efflux pump subunit AaeB</fullName>
    </submittedName>
</protein>
<feature type="transmembrane region" description="Helical" evidence="7">
    <location>
        <begin position="423"/>
        <end position="443"/>
    </location>
</feature>
<organism evidence="8 9">
    <name type="scientific">Vibrio palustris</name>
    <dbReference type="NCBI Taxonomy" id="1918946"/>
    <lineage>
        <taxon>Bacteria</taxon>
        <taxon>Pseudomonadati</taxon>
        <taxon>Pseudomonadota</taxon>
        <taxon>Gammaproteobacteria</taxon>
        <taxon>Vibrionales</taxon>
        <taxon>Vibrionaceae</taxon>
        <taxon>Vibrio</taxon>
    </lineage>
</organism>
<keyword evidence="9" id="KW-1185">Reference proteome</keyword>
<feature type="transmembrane region" description="Helical" evidence="7">
    <location>
        <begin position="88"/>
        <end position="109"/>
    </location>
</feature>
<keyword evidence="3" id="KW-1003">Cell membrane</keyword>
<dbReference type="Proteomes" id="UP000189475">
    <property type="component" value="Unassembled WGS sequence"/>
</dbReference>
<keyword evidence="5 7" id="KW-1133">Transmembrane helix</keyword>
<evidence type="ECO:0000256" key="6">
    <source>
        <dbReference type="ARBA" id="ARBA00023136"/>
    </source>
</evidence>
<sequence length="688" mass="76169">MQALFNSIFFPNSHAVRFALKGVIAMALSLYLAMFLNLDRPYWALVGAIFLQIRPESGLVIEKGLYQILGTMVGGAFAIVLLEHFSAYPYIALGSLALWLGINSGLSALVRRVNLIYAFAMAGMTACLIVLLVMIQPSQASSTAIFAMAQARMSEIIVGVICAALVSTLIWPISVSSVLQGHARTTINQALHYLAIELDPNETHEARHQAIDGILESLTALNDDSTAVTYEGPFGPGRSRASNLLSNKTLSLLSLIQIFGRLQRNHPELISENLSGIIKNMHSYFVQIYHADNFEACHQLVQKMRREQVYYSNASTDKSALEVRLLKIALELTADLVVILKSYDSLTSERKVLLNAPRIKPHHDPLVGLTTGLRSAIMFLVGAGLWIGTGSSAVLMMMILPVVFSIMMARLPMMILTLVLRRILVGICIALPLAIFYALPLLAESTGDFELLVLVLAAPYFVGLLALSNRPTLPYGLGILIPFTIFVRPSPGMSRSFQIDSTVSYALAIFVGVSLLYWLFKLITGPSLQLMMNRLITNTYKDLVNLPQQSKGDIWFNSRMGDRLLRISTYEKGMKTTRNITDLSLTALNIGHVSLRLRKVIQNNCGHRFDDDLNTLQRALADAFYHCYQGLHTSAFTEATEYLFSKLPQEAFPEEQYELIRGSFERLSLTLARTSESIAQEANPPENA</sequence>
<evidence type="ECO:0000256" key="7">
    <source>
        <dbReference type="SAM" id="Phobius"/>
    </source>
</evidence>
<evidence type="ECO:0000313" key="9">
    <source>
        <dbReference type="Proteomes" id="UP000189475"/>
    </source>
</evidence>
<feature type="transmembrane region" description="Helical" evidence="7">
    <location>
        <begin position="156"/>
        <end position="179"/>
    </location>
</feature>
<name>A0A1R4B3L2_9VIBR</name>
<evidence type="ECO:0000256" key="1">
    <source>
        <dbReference type="ARBA" id="ARBA00004651"/>
    </source>
</evidence>
<gene>
    <name evidence="8" type="primary">aaeB</name>
    <name evidence="8" type="ORF">VPAL9027_01476</name>
</gene>
<dbReference type="AlphaFoldDB" id="A0A1R4B3L2"/>
<dbReference type="EMBL" id="FUFT01000003">
    <property type="protein sequence ID" value="SJL83508.1"/>
    <property type="molecule type" value="Genomic_DNA"/>
</dbReference>
<evidence type="ECO:0000313" key="8">
    <source>
        <dbReference type="EMBL" id="SJL83508.1"/>
    </source>
</evidence>
<accession>A0A1R4B3L2</accession>
<dbReference type="GO" id="GO:0022857">
    <property type="term" value="F:transmembrane transporter activity"/>
    <property type="evidence" value="ECO:0007669"/>
    <property type="project" value="InterPro"/>
</dbReference>
<reference evidence="8 9" key="1">
    <citation type="submission" date="2017-02" db="EMBL/GenBank/DDBJ databases">
        <authorList>
            <person name="Peterson S.W."/>
        </authorList>
    </citation>
    <scope>NUCLEOTIDE SEQUENCE [LARGE SCALE GENOMIC DNA]</scope>
    <source>
        <strain evidence="8 9">CECT 9027</strain>
    </source>
</reference>
<evidence type="ECO:0000256" key="5">
    <source>
        <dbReference type="ARBA" id="ARBA00022989"/>
    </source>
</evidence>
<comment type="subcellular location">
    <subcellularLocation>
        <location evidence="1">Cell membrane</location>
        <topology evidence="1">Multi-pass membrane protein</topology>
    </subcellularLocation>
</comment>
<dbReference type="OrthoDB" id="9807111at2"/>
<feature type="transmembrane region" description="Helical" evidence="7">
    <location>
        <begin position="474"/>
        <end position="491"/>
    </location>
</feature>
<feature type="transmembrane region" description="Helical" evidence="7">
    <location>
        <begin position="366"/>
        <end position="387"/>
    </location>
</feature>
<evidence type="ECO:0000256" key="2">
    <source>
        <dbReference type="ARBA" id="ARBA00022448"/>
    </source>
</evidence>
<dbReference type="PANTHER" id="PTHR30509">
    <property type="entry name" value="P-HYDROXYBENZOIC ACID EFFLUX PUMP SUBUNIT-RELATED"/>
    <property type="match status" value="1"/>
</dbReference>
<proteinExistence type="predicted"/>
<feature type="transmembrane region" description="Helical" evidence="7">
    <location>
        <begin position="503"/>
        <end position="524"/>
    </location>
</feature>
<evidence type="ECO:0000256" key="3">
    <source>
        <dbReference type="ARBA" id="ARBA00022475"/>
    </source>
</evidence>
<keyword evidence="2" id="KW-0813">Transport</keyword>
<feature type="transmembrane region" description="Helical" evidence="7">
    <location>
        <begin position="64"/>
        <end position="82"/>
    </location>
</feature>
<feature type="transmembrane region" description="Helical" evidence="7">
    <location>
        <begin position="393"/>
        <end position="411"/>
    </location>
</feature>
<dbReference type="STRING" id="1918946.VPAL9027_01476"/>
<feature type="transmembrane region" description="Helical" evidence="7">
    <location>
        <begin position="449"/>
        <end position="467"/>
    </location>
</feature>